<proteinExistence type="predicted"/>
<evidence type="ECO:0000256" key="2">
    <source>
        <dbReference type="PROSITE-ProRule" id="PRU00335"/>
    </source>
</evidence>
<gene>
    <name evidence="4" type="ORF">FCK90_13480</name>
</gene>
<dbReference type="InterPro" id="IPR001647">
    <property type="entry name" value="HTH_TetR"/>
</dbReference>
<evidence type="ECO:0000313" key="5">
    <source>
        <dbReference type="Proteomes" id="UP000325957"/>
    </source>
</evidence>
<dbReference type="Pfam" id="PF00440">
    <property type="entry name" value="TetR_N"/>
    <property type="match status" value="1"/>
</dbReference>
<dbReference type="InterPro" id="IPR050109">
    <property type="entry name" value="HTH-type_TetR-like_transc_reg"/>
</dbReference>
<keyword evidence="5" id="KW-1185">Reference proteome</keyword>
<keyword evidence="1 2" id="KW-0238">DNA-binding</keyword>
<dbReference type="SUPFAM" id="SSF46689">
    <property type="entry name" value="Homeodomain-like"/>
    <property type="match status" value="1"/>
</dbReference>
<feature type="DNA-binding region" description="H-T-H motif" evidence="2">
    <location>
        <begin position="38"/>
        <end position="57"/>
    </location>
</feature>
<sequence>MGETTAETRTRMTYAERHTQLLEVARELIRQKGSDALTLARLAEHAGVTKPLVYQHFGTRPAVLAELYGEFKARTHVALDRTLSTAEADRATVARIISDAYIDCIDAESTELPGIAGALSGSAELEDLREEADAAFSARCCRALEPFTDSGHLPEGSMQAILGAADGIARAIVLGRITSSEGRTALAKVVAAVV</sequence>
<dbReference type="OrthoDB" id="3784817at2"/>
<dbReference type="EMBL" id="SZWF01000024">
    <property type="protein sequence ID" value="KAA9393189.1"/>
    <property type="molecule type" value="Genomic_DNA"/>
</dbReference>
<dbReference type="Proteomes" id="UP000325957">
    <property type="component" value="Unassembled WGS sequence"/>
</dbReference>
<accession>A0A5J5KTY7</accession>
<dbReference type="PANTHER" id="PTHR30055">
    <property type="entry name" value="HTH-TYPE TRANSCRIPTIONAL REGULATOR RUTR"/>
    <property type="match status" value="1"/>
</dbReference>
<dbReference type="InterPro" id="IPR009057">
    <property type="entry name" value="Homeodomain-like_sf"/>
</dbReference>
<evidence type="ECO:0000256" key="1">
    <source>
        <dbReference type="ARBA" id="ARBA00023125"/>
    </source>
</evidence>
<feature type="domain" description="HTH tetR-type" evidence="3">
    <location>
        <begin position="15"/>
        <end position="75"/>
    </location>
</feature>
<name>A0A5J5KTY7_9MICC</name>
<dbReference type="PRINTS" id="PR00455">
    <property type="entry name" value="HTHTETR"/>
</dbReference>
<dbReference type="AlphaFoldDB" id="A0A5J5KTY7"/>
<dbReference type="RefSeq" id="WP_158034828.1">
    <property type="nucleotide sequence ID" value="NZ_ML708628.1"/>
</dbReference>
<dbReference type="PROSITE" id="PS50977">
    <property type="entry name" value="HTH_TETR_2"/>
    <property type="match status" value="1"/>
</dbReference>
<dbReference type="GO" id="GO:0003700">
    <property type="term" value="F:DNA-binding transcription factor activity"/>
    <property type="evidence" value="ECO:0007669"/>
    <property type="project" value="TreeGrafter"/>
</dbReference>
<comment type="caution">
    <text evidence="4">The sequence shown here is derived from an EMBL/GenBank/DDBJ whole genome shotgun (WGS) entry which is preliminary data.</text>
</comment>
<organism evidence="4 5">
    <name type="scientific">Kocuria coralli</name>
    <dbReference type="NCBI Taxonomy" id="1461025"/>
    <lineage>
        <taxon>Bacteria</taxon>
        <taxon>Bacillati</taxon>
        <taxon>Actinomycetota</taxon>
        <taxon>Actinomycetes</taxon>
        <taxon>Micrococcales</taxon>
        <taxon>Micrococcaceae</taxon>
        <taxon>Kocuria</taxon>
    </lineage>
</organism>
<dbReference type="Gene3D" id="1.10.357.10">
    <property type="entry name" value="Tetracycline Repressor, domain 2"/>
    <property type="match status" value="1"/>
</dbReference>
<dbReference type="PANTHER" id="PTHR30055:SF223">
    <property type="entry name" value="HTH-TYPE TRANSCRIPTIONAL REGULATOR UIDR"/>
    <property type="match status" value="1"/>
</dbReference>
<evidence type="ECO:0000259" key="3">
    <source>
        <dbReference type="PROSITE" id="PS50977"/>
    </source>
</evidence>
<reference evidence="4 5" key="1">
    <citation type="submission" date="2019-05" db="EMBL/GenBank/DDBJ databases">
        <title>Kocuria coralli sp. nov., a novel actinobacterium isolated from coral reef seawater.</title>
        <authorList>
            <person name="Li J."/>
        </authorList>
    </citation>
    <scope>NUCLEOTIDE SEQUENCE [LARGE SCALE GENOMIC DNA]</scope>
    <source>
        <strain evidence="4 5">SCSIO 13007</strain>
    </source>
</reference>
<protein>
    <submittedName>
        <fullName evidence="4">TetR/AcrR family transcriptional regulator</fullName>
    </submittedName>
</protein>
<evidence type="ECO:0000313" key="4">
    <source>
        <dbReference type="EMBL" id="KAA9393189.1"/>
    </source>
</evidence>
<dbReference type="GO" id="GO:0000976">
    <property type="term" value="F:transcription cis-regulatory region binding"/>
    <property type="evidence" value="ECO:0007669"/>
    <property type="project" value="TreeGrafter"/>
</dbReference>